<dbReference type="eggNOG" id="arCOG04221">
    <property type="taxonomic scope" value="Archaea"/>
</dbReference>
<sequence length="71" mass="8070">MRPLSTVTESQVCTCINKFPVSVKMPDIEKQPETWLVGMDGVLMHDDTALPEAEDFIHQLREQKTSVPRTN</sequence>
<dbReference type="HOGENOM" id="CLU_2730302_0_0_2"/>
<organism evidence="1 2">
    <name type="scientific">Haloquadratum walsbyi J07HQW2</name>
    <dbReference type="NCBI Taxonomy" id="1238425"/>
    <lineage>
        <taxon>Archaea</taxon>
        <taxon>Methanobacteriati</taxon>
        <taxon>Methanobacteriota</taxon>
        <taxon>Stenosarchaea group</taxon>
        <taxon>Halobacteria</taxon>
        <taxon>Halobacteriales</taxon>
        <taxon>Haloferacaceae</taxon>
        <taxon>Haloquadratum</taxon>
    </lineage>
</organism>
<evidence type="ECO:0000313" key="2">
    <source>
        <dbReference type="Proteomes" id="UP000030710"/>
    </source>
</evidence>
<protein>
    <submittedName>
        <fullName evidence="1">Uncharacterized protein</fullName>
    </submittedName>
</protein>
<dbReference type="AlphaFoldDB" id="U1PPL0"/>
<reference evidence="1 2" key="1">
    <citation type="journal article" date="2013" name="PLoS ONE">
        <title>Assembly-driven community genomics of a hypersaline microbial ecosystem.</title>
        <authorList>
            <person name="Podell S."/>
            <person name="Ugalde J.A."/>
            <person name="Narasingarao P."/>
            <person name="Banfield J.F."/>
            <person name="Heidelberg K.B."/>
            <person name="Allen E.E."/>
        </authorList>
    </citation>
    <scope>NUCLEOTIDE SEQUENCE [LARGE SCALE GENOMIC DNA]</scope>
    <source>
        <strain evidence="2">J07HQW2</strain>
    </source>
</reference>
<proteinExistence type="predicted"/>
<gene>
    <name evidence="1" type="ORF">J07HQW2_00680</name>
</gene>
<name>U1PPL0_9EURY</name>
<accession>U1PPL0</accession>
<evidence type="ECO:0000313" key="1">
    <source>
        <dbReference type="EMBL" id="ERG94246.1"/>
    </source>
</evidence>
<dbReference type="EMBL" id="KE356561">
    <property type="protein sequence ID" value="ERG94246.1"/>
    <property type="molecule type" value="Genomic_DNA"/>
</dbReference>
<dbReference type="Proteomes" id="UP000030710">
    <property type="component" value="Unassembled WGS sequence"/>
</dbReference>